<keyword evidence="11" id="KW-0813">Transport</keyword>
<sequence length="123" mass="12749">MITLPHLLLIGLGGALGSMSRALISVGVPAGKLPWGTMTANVVGSLIIGLALGRLGDAAGEQSPWHGFVVIGFCGGFTTFSSFSWQTLEHLRSGQAGTAFTHVVVSVAVCLLATWAGWRMGRI</sequence>
<keyword evidence="8 11" id="KW-0407">Ion channel</keyword>
<dbReference type="GO" id="GO:0140114">
    <property type="term" value="P:cellular detoxification of fluoride"/>
    <property type="evidence" value="ECO:0007669"/>
    <property type="project" value="UniProtKB-UniRule"/>
</dbReference>
<comment type="activity regulation">
    <text evidence="11">Na(+) is not transported, but it plays an essential structural role and its presence is essential for fluoride channel function.</text>
</comment>
<dbReference type="NCBIfam" id="TIGR00494">
    <property type="entry name" value="crcB"/>
    <property type="match status" value="1"/>
</dbReference>
<feature type="transmembrane region" description="Helical" evidence="11">
    <location>
        <begin position="65"/>
        <end position="85"/>
    </location>
</feature>
<evidence type="ECO:0000256" key="9">
    <source>
        <dbReference type="ARBA" id="ARBA00035120"/>
    </source>
</evidence>
<evidence type="ECO:0000256" key="6">
    <source>
        <dbReference type="ARBA" id="ARBA00023065"/>
    </source>
</evidence>
<dbReference type="AlphaFoldDB" id="A0AAF0CPU3"/>
<evidence type="ECO:0000256" key="1">
    <source>
        <dbReference type="ARBA" id="ARBA00004651"/>
    </source>
</evidence>
<keyword evidence="11" id="KW-0479">Metal-binding</keyword>
<protein>
    <recommendedName>
        <fullName evidence="11">Fluoride-specific ion channel FluC</fullName>
    </recommendedName>
</protein>
<keyword evidence="3" id="KW-0997">Cell inner membrane</keyword>
<keyword evidence="7 11" id="KW-0472">Membrane</keyword>
<dbReference type="GO" id="GO:0046872">
    <property type="term" value="F:metal ion binding"/>
    <property type="evidence" value="ECO:0007669"/>
    <property type="project" value="UniProtKB-KW"/>
</dbReference>
<comment type="function">
    <text evidence="11">Fluoride-specific ion channel. Important for reducing fluoride concentration in the cell, thus reducing its toxicity.</text>
</comment>
<dbReference type="GO" id="GO:0062054">
    <property type="term" value="F:fluoride channel activity"/>
    <property type="evidence" value="ECO:0007669"/>
    <property type="project" value="UniProtKB-UniRule"/>
</dbReference>
<feature type="binding site" evidence="11">
    <location>
        <position position="78"/>
    </location>
    <ligand>
        <name>Na(+)</name>
        <dbReference type="ChEBI" id="CHEBI:29101"/>
        <note>structural</note>
    </ligand>
</feature>
<evidence type="ECO:0000256" key="4">
    <source>
        <dbReference type="ARBA" id="ARBA00022692"/>
    </source>
</evidence>
<dbReference type="PANTHER" id="PTHR28259">
    <property type="entry name" value="FLUORIDE EXPORT PROTEIN 1-RELATED"/>
    <property type="match status" value="1"/>
</dbReference>
<dbReference type="InterPro" id="IPR003691">
    <property type="entry name" value="FluC"/>
</dbReference>
<dbReference type="EMBL" id="CP119075">
    <property type="protein sequence ID" value="WED65824.1"/>
    <property type="molecule type" value="Genomic_DNA"/>
</dbReference>
<keyword evidence="2 11" id="KW-1003">Cell membrane</keyword>
<comment type="similarity">
    <text evidence="9 11">Belongs to the fluoride channel Fluc/FEX (TC 1.A.43) family.</text>
</comment>
<keyword evidence="13" id="KW-1185">Reference proteome</keyword>
<evidence type="ECO:0000256" key="3">
    <source>
        <dbReference type="ARBA" id="ARBA00022519"/>
    </source>
</evidence>
<evidence type="ECO:0000313" key="13">
    <source>
        <dbReference type="Proteomes" id="UP001218638"/>
    </source>
</evidence>
<evidence type="ECO:0000256" key="10">
    <source>
        <dbReference type="ARBA" id="ARBA00035585"/>
    </source>
</evidence>
<dbReference type="Pfam" id="PF02537">
    <property type="entry name" value="CRCB"/>
    <property type="match status" value="1"/>
</dbReference>
<evidence type="ECO:0000256" key="2">
    <source>
        <dbReference type="ARBA" id="ARBA00022475"/>
    </source>
</evidence>
<evidence type="ECO:0000256" key="8">
    <source>
        <dbReference type="ARBA" id="ARBA00023303"/>
    </source>
</evidence>
<keyword evidence="5 11" id="KW-1133">Transmembrane helix</keyword>
<keyword evidence="11" id="KW-0915">Sodium</keyword>
<feature type="transmembrane region" description="Helical" evidence="11">
    <location>
        <begin position="97"/>
        <end position="118"/>
    </location>
</feature>
<feature type="binding site" evidence="11">
    <location>
        <position position="75"/>
    </location>
    <ligand>
        <name>Na(+)</name>
        <dbReference type="ChEBI" id="CHEBI:29101"/>
        <note>structural</note>
    </ligand>
</feature>
<keyword evidence="6 11" id="KW-0406">Ion transport</keyword>
<name>A0AAF0CPU3_9BACT</name>
<accession>A0AAF0CPU3</accession>
<comment type="subcellular location">
    <subcellularLocation>
        <location evidence="1 11">Cell membrane</location>
        <topology evidence="1 11">Multi-pass membrane protein</topology>
    </subcellularLocation>
</comment>
<evidence type="ECO:0000313" key="12">
    <source>
        <dbReference type="EMBL" id="WED65824.1"/>
    </source>
</evidence>
<feature type="transmembrane region" description="Helical" evidence="11">
    <location>
        <begin position="32"/>
        <end position="53"/>
    </location>
</feature>
<comment type="catalytic activity">
    <reaction evidence="10">
        <text>fluoride(in) = fluoride(out)</text>
        <dbReference type="Rhea" id="RHEA:76159"/>
        <dbReference type="ChEBI" id="CHEBI:17051"/>
    </reaction>
    <physiologicalReaction direction="left-to-right" evidence="10">
        <dbReference type="Rhea" id="RHEA:76160"/>
    </physiologicalReaction>
</comment>
<evidence type="ECO:0000256" key="5">
    <source>
        <dbReference type="ARBA" id="ARBA00022989"/>
    </source>
</evidence>
<reference evidence="12" key="1">
    <citation type="submission" date="2023-03" db="EMBL/GenBank/DDBJ databases">
        <title>Lomoglobus Profundus gen. nov., sp. nov., a novel member of the phylum Verrucomicrobia, isolated from deep-marine sediment of South China Sea.</title>
        <authorList>
            <person name="Ahmad T."/>
            <person name="Ishaq S.E."/>
            <person name="Wang F."/>
        </authorList>
    </citation>
    <scope>NUCLEOTIDE SEQUENCE</scope>
    <source>
        <strain evidence="12">LMO-M01</strain>
    </source>
</reference>
<keyword evidence="4 11" id="KW-0812">Transmembrane</keyword>
<dbReference type="KEGG" id="slom:PXH66_03050"/>
<dbReference type="PANTHER" id="PTHR28259:SF1">
    <property type="entry name" value="FLUORIDE EXPORT PROTEIN 1-RELATED"/>
    <property type="match status" value="1"/>
</dbReference>
<evidence type="ECO:0000256" key="7">
    <source>
        <dbReference type="ARBA" id="ARBA00023136"/>
    </source>
</evidence>
<gene>
    <name evidence="11 12" type="primary">crcB</name>
    <name evidence="11" type="synonym">fluC</name>
    <name evidence="12" type="ORF">PXH66_03050</name>
</gene>
<organism evidence="12 13">
    <name type="scientific">Synoicihabitans lomoniglobus</name>
    <dbReference type="NCBI Taxonomy" id="2909285"/>
    <lineage>
        <taxon>Bacteria</taxon>
        <taxon>Pseudomonadati</taxon>
        <taxon>Verrucomicrobiota</taxon>
        <taxon>Opitutia</taxon>
        <taxon>Opitutales</taxon>
        <taxon>Opitutaceae</taxon>
        <taxon>Synoicihabitans</taxon>
    </lineage>
</organism>
<proteinExistence type="inferred from homology"/>
<dbReference type="Proteomes" id="UP001218638">
    <property type="component" value="Chromosome"/>
</dbReference>
<dbReference type="GO" id="GO:0005886">
    <property type="term" value="C:plasma membrane"/>
    <property type="evidence" value="ECO:0007669"/>
    <property type="project" value="UniProtKB-SubCell"/>
</dbReference>
<dbReference type="HAMAP" id="MF_00454">
    <property type="entry name" value="FluC"/>
    <property type="match status" value="1"/>
</dbReference>
<dbReference type="RefSeq" id="WP_330930354.1">
    <property type="nucleotide sequence ID" value="NZ_CP119075.1"/>
</dbReference>
<evidence type="ECO:0000256" key="11">
    <source>
        <dbReference type="HAMAP-Rule" id="MF_00454"/>
    </source>
</evidence>